<evidence type="ECO:0000313" key="7">
    <source>
        <dbReference type="EMBL" id="KZZ92655.1"/>
    </source>
</evidence>
<dbReference type="InterPro" id="IPR013083">
    <property type="entry name" value="Znf_RING/FYVE/PHD"/>
</dbReference>
<keyword evidence="3" id="KW-0862">Zinc</keyword>
<dbReference type="Gene3D" id="3.30.40.10">
    <property type="entry name" value="Zinc/RING finger domain, C3HC4 (zinc finger)"/>
    <property type="match status" value="1"/>
</dbReference>
<feature type="compositionally biased region" description="Polar residues" evidence="5">
    <location>
        <begin position="1"/>
        <end position="13"/>
    </location>
</feature>
<dbReference type="SUPFAM" id="SSF57903">
    <property type="entry name" value="FYVE/PHD zinc finger"/>
    <property type="match status" value="1"/>
</dbReference>
<evidence type="ECO:0000259" key="6">
    <source>
        <dbReference type="PROSITE" id="PS50178"/>
    </source>
</evidence>
<organism evidence="7 8">
    <name type="scientific">Ascosphaera apis ARSEF 7405</name>
    <dbReference type="NCBI Taxonomy" id="392613"/>
    <lineage>
        <taxon>Eukaryota</taxon>
        <taxon>Fungi</taxon>
        <taxon>Dikarya</taxon>
        <taxon>Ascomycota</taxon>
        <taxon>Pezizomycotina</taxon>
        <taxon>Eurotiomycetes</taxon>
        <taxon>Eurotiomycetidae</taxon>
        <taxon>Onygenales</taxon>
        <taxon>Ascosphaeraceae</taxon>
        <taxon>Ascosphaera</taxon>
    </lineage>
</organism>
<dbReference type="Proteomes" id="UP000242877">
    <property type="component" value="Unassembled WGS sequence"/>
</dbReference>
<dbReference type="GO" id="GO:0008270">
    <property type="term" value="F:zinc ion binding"/>
    <property type="evidence" value="ECO:0007669"/>
    <property type="project" value="UniProtKB-KW"/>
</dbReference>
<evidence type="ECO:0000313" key="8">
    <source>
        <dbReference type="Proteomes" id="UP000242877"/>
    </source>
</evidence>
<dbReference type="PANTHER" id="PTHR23164:SF30">
    <property type="entry name" value="EARLY ENDOSOME ANTIGEN 1"/>
    <property type="match status" value="1"/>
</dbReference>
<gene>
    <name evidence="7" type="ORF">AAP_02736</name>
</gene>
<dbReference type="InterPro" id="IPR011011">
    <property type="entry name" value="Znf_FYVE_PHD"/>
</dbReference>
<feature type="domain" description="FYVE-type" evidence="6">
    <location>
        <begin position="219"/>
        <end position="274"/>
    </location>
</feature>
<accession>A0A167ZH71</accession>
<evidence type="ECO:0000256" key="3">
    <source>
        <dbReference type="ARBA" id="ARBA00022833"/>
    </source>
</evidence>
<feature type="compositionally biased region" description="Low complexity" evidence="5">
    <location>
        <begin position="148"/>
        <end position="160"/>
    </location>
</feature>
<dbReference type="Pfam" id="PF01363">
    <property type="entry name" value="FYVE"/>
    <property type="match status" value="1"/>
</dbReference>
<evidence type="ECO:0000256" key="2">
    <source>
        <dbReference type="ARBA" id="ARBA00022771"/>
    </source>
</evidence>
<evidence type="ECO:0000256" key="4">
    <source>
        <dbReference type="PROSITE-ProRule" id="PRU00091"/>
    </source>
</evidence>
<reference evidence="7 8" key="1">
    <citation type="journal article" date="2016" name="Genome Biol. Evol.">
        <title>Divergent and convergent evolution of fungal pathogenicity.</title>
        <authorList>
            <person name="Shang Y."/>
            <person name="Xiao G."/>
            <person name="Zheng P."/>
            <person name="Cen K."/>
            <person name="Zhan S."/>
            <person name="Wang C."/>
        </authorList>
    </citation>
    <scope>NUCLEOTIDE SEQUENCE [LARGE SCALE GENOMIC DNA]</scope>
    <source>
        <strain evidence="7 8">ARSEF 7405</strain>
    </source>
</reference>
<protein>
    <submittedName>
        <fullName evidence="7">FYVE domain-containing protein</fullName>
    </submittedName>
</protein>
<feature type="compositionally biased region" description="Polar residues" evidence="5">
    <location>
        <begin position="114"/>
        <end position="147"/>
    </location>
</feature>
<dbReference type="CDD" id="cd15760">
    <property type="entry name" value="FYVE_scVPS27p_like"/>
    <property type="match status" value="1"/>
</dbReference>
<evidence type="ECO:0000256" key="1">
    <source>
        <dbReference type="ARBA" id="ARBA00022723"/>
    </source>
</evidence>
<feature type="compositionally biased region" description="Polar residues" evidence="5">
    <location>
        <begin position="48"/>
        <end position="65"/>
    </location>
</feature>
<dbReference type="AlphaFoldDB" id="A0A167ZH71"/>
<feature type="region of interest" description="Disordered" evidence="5">
    <location>
        <begin position="1"/>
        <end position="72"/>
    </location>
</feature>
<evidence type="ECO:0000256" key="5">
    <source>
        <dbReference type="SAM" id="MobiDB-lite"/>
    </source>
</evidence>
<dbReference type="PANTHER" id="PTHR23164">
    <property type="entry name" value="EARLY ENDOSOME ANTIGEN 1"/>
    <property type="match status" value="1"/>
</dbReference>
<dbReference type="InterPro" id="IPR017455">
    <property type="entry name" value="Znf_FYVE-rel"/>
</dbReference>
<comment type="caution">
    <text evidence="7">The sequence shown here is derived from an EMBL/GenBank/DDBJ whole genome shotgun (WGS) entry which is preliminary data.</text>
</comment>
<feature type="compositionally biased region" description="Low complexity" evidence="5">
    <location>
        <begin position="16"/>
        <end position="37"/>
    </location>
</feature>
<feature type="region of interest" description="Disordered" evidence="5">
    <location>
        <begin position="104"/>
        <end position="167"/>
    </location>
</feature>
<name>A0A167ZH71_9EURO</name>
<sequence>MSGTYNFQPRQPLNPTPVRSPFSSTTSTPIHSTTVSPRQGQVGLHPATNGQHANNNGSVNGNTLSAAASARGPKAAANPLQLNLQSARQVRSPQSPLYVPAVLRQTERAPKLSRNPSQASLRNSSSSPRNGSLDMSRQQANNGASFYSTAAPAPPGSASGTEEEEEDVYDLLQSEKIVISKEAEEEWFRSEKLGDVVGSPTREHWRADAVSHNCDYPGCRTSFGIFMRRHHCRHCGHVFCAAHTPSIVPLDQSARFHPNGEYGRACDMCYKAYLKWDRRRLWKLIAIEREMEEQRRFEAEGGSGKNDENKSRGRAVLKPGMAARLGVPGEDPNDVLNGGGIGWPQHQVGSFLSGSVPRDWSWSTF</sequence>
<dbReference type="VEuPathDB" id="FungiDB:AAP_02736"/>
<dbReference type="PROSITE" id="PS50178">
    <property type="entry name" value="ZF_FYVE"/>
    <property type="match status" value="1"/>
</dbReference>
<dbReference type="SMART" id="SM00064">
    <property type="entry name" value="FYVE"/>
    <property type="match status" value="1"/>
</dbReference>
<keyword evidence="8" id="KW-1185">Reference proteome</keyword>
<dbReference type="InterPro" id="IPR000306">
    <property type="entry name" value="Znf_FYVE"/>
</dbReference>
<dbReference type="EMBL" id="AZGZ01000010">
    <property type="protein sequence ID" value="KZZ92655.1"/>
    <property type="molecule type" value="Genomic_DNA"/>
</dbReference>
<dbReference type="OrthoDB" id="10018316at2759"/>
<proteinExistence type="predicted"/>
<keyword evidence="1" id="KW-0479">Metal-binding</keyword>
<keyword evidence="2 4" id="KW-0863">Zinc-finger</keyword>